<evidence type="ECO:0000256" key="4">
    <source>
        <dbReference type="ARBA" id="ARBA00022741"/>
    </source>
</evidence>
<dbReference type="InterPro" id="IPR002744">
    <property type="entry name" value="MIP18-like"/>
</dbReference>
<comment type="subunit">
    <text evidence="9">Homodimer.</text>
</comment>
<dbReference type="Pfam" id="PF10609">
    <property type="entry name" value="ParA"/>
    <property type="match status" value="1"/>
</dbReference>
<dbReference type="AlphaFoldDB" id="S4XF38"/>
<evidence type="ECO:0000256" key="3">
    <source>
        <dbReference type="ARBA" id="ARBA00022723"/>
    </source>
</evidence>
<keyword evidence="4 9" id="KW-0547">Nucleotide-binding</keyword>
<dbReference type="EMBL" id="CP003696">
    <property type="protein sequence ID" value="AGP31156.1"/>
    <property type="molecule type" value="Genomic_DNA"/>
</dbReference>
<dbReference type="CDD" id="cd02037">
    <property type="entry name" value="Mrp_NBP35"/>
    <property type="match status" value="1"/>
</dbReference>
<keyword evidence="8 9" id="KW-0411">Iron-sulfur</keyword>
<keyword evidence="12" id="KW-1185">Reference proteome</keyword>
<dbReference type="STRING" id="1200352.A606_07545"/>
<dbReference type="GO" id="GO:0016887">
    <property type="term" value="F:ATP hydrolysis activity"/>
    <property type="evidence" value="ECO:0007669"/>
    <property type="project" value="UniProtKB-UniRule"/>
</dbReference>
<evidence type="ECO:0000256" key="2">
    <source>
        <dbReference type="ARBA" id="ARBA00008205"/>
    </source>
</evidence>
<organism evidence="11 12">
    <name type="scientific">Corynebacterium terpenotabidum Y-11</name>
    <dbReference type="NCBI Taxonomy" id="1200352"/>
    <lineage>
        <taxon>Bacteria</taxon>
        <taxon>Bacillati</taxon>
        <taxon>Actinomycetota</taxon>
        <taxon>Actinomycetes</taxon>
        <taxon>Mycobacteriales</taxon>
        <taxon>Corynebacteriaceae</taxon>
        <taxon>Corynebacterium</taxon>
    </lineage>
</organism>
<name>S4XF38_9CORY</name>
<dbReference type="GO" id="GO:0046872">
    <property type="term" value="F:metal ion binding"/>
    <property type="evidence" value="ECO:0007669"/>
    <property type="project" value="UniProtKB-KW"/>
</dbReference>
<dbReference type="eggNOG" id="COG0489">
    <property type="taxonomic scope" value="Bacteria"/>
</dbReference>
<feature type="binding site" evidence="9">
    <location>
        <begin position="120"/>
        <end position="127"/>
    </location>
    <ligand>
        <name>ATP</name>
        <dbReference type="ChEBI" id="CHEBI:30616"/>
    </ligand>
</feature>
<dbReference type="Gene3D" id="3.30.300.130">
    <property type="entry name" value="Fe-S cluster assembly (FSCA)"/>
    <property type="match status" value="1"/>
</dbReference>
<reference evidence="11 12" key="1">
    <citation type="submission" date="2012-06" db="EMBL/GenBank/DDBJ databases">
        <title>Complete genome sequence of Corynebacterium terpenotabidum Y-11 (=DSM 44721).</title>
        <authorList>
            <person name="Ruckert C."/>
            <person name="Albersmeier A."/>
            <person name="Al-Dilaimi A."/>
            <person name="Szczepanowski R."/>
            <person name="Kalinowski J."/>
        </authorList>
    </citation>
    <scope>NUCLEOTIDE SEQUENCE [LARGE SCALE GENOMIC DNA]</scope>
    <source>
        <strain evidence="11 12">Y-11</strain>
    </source>
</reference>
<evidence type="ECO:0000256" key="9">
    <source>
        <dbReference type="HAMAP-Rule" id="MF_02040"/>
    </source>
</evidence>
<dbReference type="HAMAP" id="MF_02040">
    <property type="entry name" value="Mrp_NBP35"/>
    <property type="match status" value="1"/>
</dbReference>
<dbReference type="HOGENOM" id="CLU_024839_0_0_11"/>
<keyword evidence="3 9" id="KW-0479">Metal-binding</keyword>
<evidence type="ECO:0000313" key="11">
    <source>
        <dbReference type="EMBL" id="AGP31156.1"/>
    </source>
</evidence>
<dbReference type="InterPro" id="IPR034904">
    <property type="entry name" value="FSCA_dom_sf"/>
</dbReference>
<evidence type="ECO:0000256" key="6">
    <source>
        <dbReference type="ARBA" id="ARBA00022840"/>
    </source>
</evidence>
<keyword evidence="6 9" id="KW-0067">ATP-binding</keyword>
<comment type="similarity">
    <text evidence="1">In the N-terminal section; belongs to the MIP18 family.</text>
</comment>
<dbReference type="GO" id="GO:0140663">
    <property type="term" value="F:ATP-dependent FeS chaperone activity"/>
    <property type="evidence" value="ECO:0007669"/>
    <property type="project" value="InterPro"/>
</dbReference>
<keyword evidence="5 9" id="KW-0378">Hydrolase</keyword>
<dbReference type="PROSITE" id="PS01215">
    <property type="entry name" value="MRP"/>
    <property type="match status" value="1"/>
</dbReference>
<dbReference type="Pfam" id="PF01883">
    <property type="entry name" value="FeS_assembly_P"/>
    <property type="match status" value="1"/>
</dbReference>
<dbReference type="KEGG" id="cter:A606_07545"/>
<gene>
    <name evidence="11" type="ORF">A606_07545</name>
</gene>
<dbReference type="PANTHER" id="PTHR42961:SF2">
    <property type="entry name" value="IRON-SULFUR PROTEIN NUBPL"/>
    <property type="match status" value="1"/>
</dbReference>
<dbReference type="PATRIC" id="fig|1200352.3.peg.1539"/>
<dbReference type="OrthoDB" id="9809679at2"/>
<evidence type="ECO:0000256" key="1">
    <source>
        <dbReference type="ARBA" id="ARBA00007352"/>
    </source>
</evidence>
<sequence length="376" mass="39293">MSTVTESAVRTALATVEDPELNRPITDLGMVKSVTINGDAVAVEIYLTIAGCPMKSTLTEQTRAAVEGVDGVASATVTTDVMTDEQRRELRLKVRGSATEPVVPFAQPESTTRVFAIASGKGGVGKSSVTVNLATALARRGLNVGIVDADIYGHSVPHLMGSTAHPNQVDDMIIPPQSFGVKLISIGHFLDGNSPVIWRGPMLHRAIQQFLADVFWGDLDVLLLDLPPGTGDVAISVAQLVPNAELLIVTTPQAAAAEVAERAGSISQQTRQRIGGVIENMSWLEMPDGSRMDIFGSGGGQVVADRLSEITGAPVPLMGQIPLDPNLRIGGDVGNPVAVSQPDSPAGIALGALADQLATRRQSLAGRPLNLGVTKN</sequence>
<comment type="similarity">
    <text evidence="9">Belongs to the Mrp/NBP35 ATP-binding proteins family.</text>
</comment>
<dbReference type="PANTHER" id="PTHR42961">
    <property type="entry name" value="IRON-SULFUR PROTEIN NUBPL"/>
    <property type="match status" value="1"/>
</dbReference>
<dbReference type="Gene3D" id="3.40.50.300">
    <property type="entry name" value="P-loop containing nucleotide triphosphate hydrolases"/>
    <property type="match status" value="1"/>
</dbReference>
<evidence type="ECO:0000313" key="12">
    <source>
        <dbReference type="Proteomes" id="UP000014809"/>
    </source>
</evidence>
<feature type="domain" description="MIP18 family-like" evidence="10">
    <location>
        <begin position="7"/>
        <end position="77"/>
    </location>
</feature>
<evidence type="ECO:0000259" key="10">
    <source>
        <dbReference type="Pfam" id="PF01883"/>
    </source>
</evidence>
<dbReference type="SUPFAM" id="SSF52540">
    <property type="entry name" value="P-loop containing nucleoside triphosphate hydrolases"/>
    <property type="match status" value="1"/>
</dbReference>
<comment type="function">
    <text evidence="9">Binds and transfers iron-sulfur (Fe-S) clusters to target apoproteins. Can hydrolyze ATP.</text>
</comment>
<dbReference type="InterPro" id="IPR033756">
    <property type="entry name" value="YlxH/NBP35"/>
</dbReference>
<evidence type="ECO:0000256" key="5">
    <source>
        <dbReference type="ARBA" id="ARBA00022801"/>
    </source>
</evidence>
<dbReference type="RefSeq" id="WP_020441517.1">
    <property type="nucleotide sequence ID" value="NC_021663.1"/>
</dbReference>
<protein>
    <recommendedName>
        <fullName evidence="9">Iron-sulfur cluster carrier protein</fullName>
    </recommendedName>
</protein>
<dbReference type="SUPFAM" id="SSF117916">
    <property type="entry name" value="Fe-S cluster assembly (FSCA) domain-like"/>
    <property type="match status" value="1"/>
</dbReference>
<dbReference type="GO" id="GO:0005524">
    <property type="term" value="F:ATP binding"/>
    <property type="evidence" value="ECO:0007669"/>
    <property type="project" value="UniProtKB-UniRule"/>
</dbReference>
<keyword evidence="7 9" id="KW-0408">Iron</keyword>
<dbReference type="GO" id="GO:0051539">
    <property type="term" value="F:4 iron, 4 sulfur cluster binding"/>
    <property type="evidence" value="ECO:0007669"/>
    <property type="project" value="TreeGrafter"/>
</dbReference>
<comment type="similarity">
    <text evidence="2">In the C-terminal section; belongs to the Mrp/NBP35 ATP-binding proteins family.</text>
</comment>
<evidence type="ECO:0000256" key="7">
    <source>
        <dbReference type="ARBA" id="ARBA00023004"/>
    </source>
</evidence>
<evidence type="ECO:0000256" key="8">
    <source>
        <dbReference type="ARBA" id="ARBA00023014"/>
    </source>
</evidence>
<dbReference type="GO" id="GO:0016226">
    <property type="term" value="P:iron-sulfur cluster assembly"/>
    <property type="evidence" value="ECO:0007669"/>
    <property type="project" value="InterPro"/>
</dbReference>
<dbReference type="InterPro" id="IPR019591">
    <property type="entry name" value="Mrp/NBP35_ATP-bd"/>
</dbReference>
<dbReference type="FunFam" id="3.40.50.300:FF:000304">
    <property type="entry name" value="Iron-sulfur cluster carrier protein"/>
    <property type="match status" value="1"/>
</dbReference>
<proteinExistence type="inferred from homology"/>
<dbReference type="Proteomes" id="UP000014809">
    <property type="component" value="Chromosome"/>
</dbReference>
<dbReference type="InterPro" id="IPR044304">
    <property type="entry name" value="NUBPL-like"/>
</dbReference>
<dbReference type="InterPro" id="IPR027417">
    <property type="entry name" value="P-loop_NTPase"/>
</dbReference>
<accession>S4XF38</accession>
<dbReference type="InterPro" id="IPR000808">
    <property type="entry name" value="Mrp-like_CS"/>
</dbReference>